<dbReference type="GO" id="GO:0004499">
    <property type="term" value="F:N,N-dimethylaniline monooxygenase activity"/>
    <property type="evidence" value="ECO:0007669"/>
    <property type="project" value="InterPro"/>
</dbReference>
<keyword evidence="6" id="KW-1185">Reference proteome</keyword>
<dbReference type="InterPro" id="IPR036188">
    <property type="entry name" value="FAD/NAD-bd_sf"/>
</dbReference>
<dbReference type="InterPro" id="IPR020946">
    <property type="entry name" value="Flavin_mOase-like"/>
</dbReference>
<comment type="similarity">
    <text evidence="1">Belongs to the FAD-binding monooxygenase family.</text>
</comment>
<sequence length="529" mass="59295">MSRQSLSEGLGPRIVIIGTGVGGLSFAIGLKRRFGYDNFTIFEKAEAVGGTWRDNIYPGCSSDIPVQFYSLSTDPNPDWSSTHPFHDEIQAYWEQLSEKHSITPHIVFGRKVVKAVWDPMSYLYHITTEDVASGQQSTTSAEIVISAIGFLEVPRLPDIPGISDFRGTLFHSARWSNTSLDGKRVAVIGNGASATQFLPIISKKPNIQVMQFCRTPNWLFPPIRMYHSRLHKLACRYLPLYMRIIRFLSYSVSDISYFLVFSNSVTRRPMAKFLRSYILKNSPKKYHENLVPNYGKSQLGCKRAIFDSDYLPALHQSNVELNWSKIDSIAEDGIITRQGEHLRFDTIILATGFSADKYPLIIYGKNGQTIQEYFNSQGGPTAYLGTTVPGFPNFYVIGGPNTATGHTSVIFTEEVQVNYIIQLIKPILEGRISSIDVTARATDRYNAKIQARLARSVFMGCTSWYRAEGSGKVTSMFPGASALFWWWLRRPIWEDYDLVGGDGRAIKRSRSMGTLTLGLALAVAILLVV</sequence>
<reference evidence="5 6" key="1">
    <citation type="journal article" date="2020" name="ISME J.">
        <title>Uncovering the hidden diversity of litter-decomposition mechanisms in mushroom-forming fungi.</title>
        <authorList>
            <person name="Floudas D."/>
            <person name="Bentzer J."/>
            <person name="Ahren D."/>
            <person name="Johansson T."/>
            <person name="Persson P."/>
            <person name="Tunlid A."/>
        </authorList>
    </citation>
    <scope>NUCLEOTIDE SEQUENCE [LARGE SCALE GENOMIC DNA]</scope>
    <source>
        <strain evidence="5 6">CBS 661.87</strain>
    </source>
</reference>
<keyword evidence="2" id="KW-0285">Flavoprotein</keyword>
<organism evidence="5 6">
    <name type="scientific">Tricholomella constricta</name>
    <dbReference type="NCBI Taxonomy" id="117010"/>
    <lineage>
        <taxon>Eukaryota</taxon>
        <taxon>Fungi</taxon>
        <taxon>Dikarya</taxon>
        <taxon>Basidiomycota</taxon>
        <taxon>Agaricomycotina</taxon>
        <taxon>Agaricomycetes</taxon>
        <taxon>Agaricomycetidae</taxon>
        <taxon>Agaricales</taxon>
        <taxon>Tricholomatineae</taxon>
        <taxon>Lyophyllaceae</taxon>
        <taxon>Tricholomella</taxon>
    </lineage>
</organism>
<dbReference type="PANTHER" id="PTHR42877">
    <property type="entry name" value="L-ORNITHINE N(5)-MONOOXYGENASE-RELATED"/>
    <property type="match status" value="1"/>
</dbReference>
<dbReference type="AlphaFoldDB" id="A0A8H5GWW1"/>
<dbReference type="GO" id="GO:0050660">
    <property type="term" value="F:flavin adenine dinucleotide binding"/>
    <property type="evidence" value="ECO:0007669"/>
    <property type="project" value="InterPro"/>
</dbReference>
<name>A0A8H5GWW1_9AGAR</name>
<dbReference type="Pfam" id="PF00743">
    <property type="entry name" value="FMO-like"/>
    <property type="match status" value="1"/>
</dbReference>
<dbReference type="Proteomes" id="UP000565441">
    <property type="component" value="Unassembled WGS sequence"/>
</dbReference>
<keyword evidence="3" id="KW-0274">FAD</keyword>
<proteinExistence type="inferred from homology"/>
<accession>A0A8H5GWW1</accession>
<dbReference type="EMBL" id="JAACJP010000041">
    <property type="protein sequence ID" value="KAF5372781.1"/>
    <property type="molecule type" value="Genomic_DNA"/>
</dbReference>
<evidence type="ECO:0000256" key="3">
    <source>
        <dbReference type="ARBA" id="ARBA00022827"/>
    </source>
</evidence>
<gene>
    <name evidence="5" type="ORF">D9615_010117</name>
</gene>
<keyword evidence="4" id="KW-0560">Oxidoreductase</keyword>
<dbReference type="OrthoDB" id="74360at2759"/>
<protein>
    <recommendedName>
        <fullName evidence="7">Flavin-containing monooxygenase</fullName>
    </recommendedName>
</protein>
<evidence type="ECO:0000256" key="4">
    <source>
        <dbReference type="ARBA" id="ARBA00023002"/>
    </source>
</evidence>
<dbReference type="Gene3D" id="3.50.50.60">
    <property type="entry name" value="FAD/NAD(P)-binding domain"/>
    <property type="match status" value="2"/>
</dbReference>
<evidence type="ECO:0000313" key="6">
    <source>
        <dbReference type="Proteomes" id="UP000565441"/>
    </source>
</evidence>
<comment type="caution">
    <text evidence="5">The sequence shown here is derived from an EMBL/GenBank/DDBJ whole genome shotgun (WGS) entry which is preliminary data.</text>
</comment>
<evidence type="ECO:0000256" key="2">
    <source>
        <dbReference type="ARBA" id="ARBA00022630"/>
    </source>
</evidence>
<dbReference type="SUPFAM" id="SSF51905">
    <property type="entry name" value="FAD/NAD(P)-binding domain"/>
    <property type="match status" value="2"/>
</dbReference>
<dbReference type="InterPro" id="IPR051209">
    <property type="entry name" value="FAD-bind_Monooxygenase_sf"/>
</dbReference>
<evidence type="ECO:0000313" key="5">
    <source>
        <dbReference type="EMBL" id="KAF5372781.1"/>
    </source>
</evidence>
<evidence type="ECO:0008006" key="7">
    <source>
        <dbReference type="Google" id="ProtNLM"/>
    </source>
</evidence>
<evidence type="ECO:0000256" key="1">
    <source>
        <dbReference type="ARBA" id="ARBA00010139"/>
    </source>
</evidence>
<dbReference type="GO" id="GO:0050661">
    <property type="term" value="F:NADP binding"/>
    <property type="evidence" value="ECO:0007669"/>
    <property type="project" value="InterPro"/>
</dbReference>
<dbReference type="PANTHER" id="PTHR42877:SF4">
    <property type="entry name" value="FAD_NAD(P)-BINDING DOMAIN-CONTAINING PROTEIN-RELATED"/>
    <property type="match status" value="1"/>
</dbReference>